<evidence type="ECO:0000256" key="1">
    <source>
        <dbReference type="SAM" id="MobiDB-lite"/>
    </source>
</evidence>
<name>A0A4Y2N4C1_ARAVE</name>
<proteinExistence type="predicted"/>
<dbReference type="Proteomes" id="UP000499080">
    <property type="component" value="Unassembled WGS sequence"/>
</dbReference>
<dbReference type="AlphaFoldDB" id="A0A4Y2N4C1"/>
<evidence type="ECO:0000313" key="2">
    <source>
        <dbReference type="EMBL" id="GBN33037.1"/>
    </source>
</evidence>
<evidence type="ECO:0000313" key="3">
    <source>
        <dbReference type="Proteomes" id="UP000499080"/>
    </source>
</evidence>
<reference evidence="2 3" key="1">
    <citation type="journal article" date="2019" name="Sci. Rep.">
        <title>Orb-weaving spider Araneus ventricosus genome elucidates the spidroin gene catalogue.</title>
        <authorList>
            <person name="Kono N."/>
            <person name="Nakamura H."/>
            <person name="Ohtoshi R."/>
            <person name="Moran D.A.P."/>
            <person name="Shinohara A."/>
            <person name="Yoshida Y."/>
            <person name="Fujiwara M."/>
            <person name="Mori M."/>
            <person name="Tomita M."/>
            <person name="Arakawa K."/>
        </authorList>
    </citation>
    <scope>NUCLEOTIDE SEQUENCE [LARGE SCALE GENOMIC DNA]</scope>
</reference>
<dbReference type="EMBL" id="BGPR01008324">
    <property type="protein sequence ID" value="GBN33037.1"/>
    <property type="molecule type" value="Genomic_DNA"/>
</dbReference>
<comment type="caution">
    <text evidence="2">The sequence shown here is derived from an EMBL/GenBank/DDBJ whole genome shotgun (WGS) entry which is preliminary data.</text>
</comment>
<gene>
    <name evidence="2" type="ORF">AVEN_273779_1</name>
</gene>
<accession>A0A4Y2N4C1</accession>
<organism evidence="2 3">
    <name type="scientific">Araneus ventricosus</name>
    <name type="common">Orbweaver spider</name>
    <name type="synonym">Epeira ventricosa</name>
    <dbReference type="NCBI Taxonomy" id="182803"/>
    <lineage>
        <taxon>Eukaryota</taxon>
        <taxon>Metazoa</taxon>
        <taxon>Ecdysozoa</taxon>
        <taxon>Arthropoda</taxon>
        <taxon>Chelicerata</taxon>
        <taxon>Arachnida</taxon>
        <taxon>Araneae</taxon>
        <taxon>Araneomorphae</taxon>
        <taxon>Entelegynae</taxon>
        <taxon>Araneoidea</taxon>
        <taxon>Araneidae</taxon>
        <taxon>Araneus</taxon>
    </lineage>
</organism>
<sequence>MSVNARTPKASDSTDGHLSAVPTDCCRLCAHRRNGKSGWIPNDNKSSNKASSNQATDCGNKVQDVLQATNQKAPTVGTELNGELIRQTNLPFFHWNLRERHLMLNNSIDVNGTDLSKEFHVIAR</sequence>
<protein>
    <submittedName>
        <fullName evidence="2">Uncharacterized protein</fullName>
    </submittedName>
</protein>
<feature type="region of interest" description="Disordered" evidence="1">
    <location>
        <begin position="33"/>
        <end position="57"/>
    </location>
</feature>
<feature type="compositionally biased region" description="Low complexity" evidence="1">
    <location>
        <begin position="42"/>
        <end position="53"/>
    </location>
</feature>
<keyword evidence="3" id="KW-1185">Reference proteome</keyword>